<dbReference type="Gene3D" id="3.10.450.50">
    <property type="match status" value="1"/>
</dbReference>
<dbReference type="PROSITE" id="PS51257">
    <property type="entry name" value="PROKAR_LIPOPROTEIN"/>
    <property type="match status" value="1"/>
</dbReference>
<reference evidence="3 4" key="1">
    <citation type="submission" date="2018-05" db="EMBL/GenBank/DDBJ databases">
        <title>Reference genomes for bee gut microbiota database.</title>
        <authorList>
            <person name="Ellegaard K.M."/>
        </authorList>
    </citation>
    <scope>NUCLEOTIDE SEQUENCE [LARGE SCALE GENOMIC DNA]</scope>
    <source>
        <strain evidence="3 4">ESL0167</strain>
    </source>
</reference>
<evidence type="ECO:0000256" key="1">
    <source>
        <dbReference type="SAM" id="SignalP"/>
    </source>
</evidence>
<gene>
    <name evidence="3" type="ORF">DKK76_08450</name>
</gene>
<evidence type="ECO:0000313" key="4">
    <source>
        <dbReference type="Proteomes" id="UP000247838"/>
    </source>
</evidence>
<protein>
    <recommendedName>
        <fullName evidence="2">DUF4878 domain-containing protein</fullName>
    </recommendedName>
</protein>
<dbReference type="Pfam" id="PF12870">
    <property type="entry name" value="DUF4878"/>
    <property type="match status" value="1"/>
</dbReference>
<proteinExistence type="predicted"/>
<feature type="signal peptide" evidence="1">
    <location>
        <begin position="1"/>
        <end position="21"/>
    </location>
</feature>
<sequence length="132" mass="15130">MKLIYKLIGVFLLAFLVTACSPDKNGTPDKVAEKFITNFYQGNGNEIKEQLYDMGENEIKLIQLMADKAKEFTQQHKGLDKVEINETVFLPDSETLASVQLKLEFKDGFLKKESVPVIKVDNKWFIKLKQNN</sequence>
<dbReference type="AlphaFoldDB" id="A0A318MR87"/>
<organism evidence="3 4">
    <name type="scientific">Frischella perrara</name>
    <dbReference type="NCBI Taxonomy" id="1267021"/>
    <lineage>
        <taxon>Bacteria</taxon>
        <taxon>Pseudomonadati</taxon>
        <taxon>Pseudomonadota</taxon>
        <taxon>Gammaproteobacteria</taxon>
        <taxon>Orbales</taxon>
        <taxon>Orbaceae</taxon>
        <taxon>Frischella</taxon>
    </lineage>
</organism>
<keyword evidence="1" id="KW-0732">Signal</keyword>
<evidence type="ECO:0000313" key="3">
    <source>
        <dbReference type="EMBL" id="PXY95011.1"/>
    </source>
</evidence>
<dbReference type="Proteomes" id="UP000247838">
    <property type="component" value="Unassembled WGS sequence"/>
</dbReference>
<feature type="domain" description="DUF4878" evidence="2">
    <location>
        <begin position="27"/>
        <end position="126"/>
    </location>
</feature>
<dbReference type="EMBL" id="QGLM01000017">
    <property type="protein sequence ID" value="PXY95011.1"/>
    <property type="molecule type" value="Genomic_DNA"/>
</dbReference>
<evidence type="ECO:0000259" key="2">
    <source>
        <dbReference type="Pfam" id="PF12870"/>
    </source>
</evidence>
<dbReference type="InterPro" id="IPR024267">
    <property type="entry name" value="DUF4878"/>
</dbReference>
<comment type="caution">
    <text evidence="3">The sequence shown here is derived from an EMBL/GenBank/DDBJ whole genome shotgun (WGS) entry which is preliminary data.</text>
</comment>
<name>A0A318MR87_FRIPE</name>
<feature type="chain" id="PRO_5016374168" description="DUF4878 domain-containing protein" evidence="1">
    <location>
        <begin position="22"/>
        <end position="132"/>
    </location>
</feature>
<accession>A0A318MR87</accession>
<dbReference type="RefSeq" id="WP_110443901.1">
    <property type="nucleotide sequence ID" value="NZ_QGLM01000017.1"/>
</dbReference>